<dbReference type="EMBL" id="GG662842">
    <property type="protein sequence ID" value="EWS76266.1"/>
    <property type="molecule type" value="Genomic_DNA"/>
</dbReference>
<dbReference type="KEGG" id="tet:TTHERM_001138243"/>
<proteinExistence type="predicted"/>
<feature type="transmembrane region" description="Helical" evidence="1">
    <location>
        <begin position="149"/>
        <end position="175"/>
    </location>
</feature>
<gene>
    <name evidence="2" type="ORF">TTHERM_001138243</name>
</gene>
<organism evidence="2 3">
    <name type="scientific">Tetrahymena thermophila (strain SB210)</name>
    <dbReference type="NCBI Taxonomy" id="312017"/>
    <lineage>
        <taxon>Eukaryota</taxon>
        <taxon>Sar</taxon>
        <taxon>Alveolata</taxon>
        <taxon>Ciliophora</taxon>
        <taxon>Intramacronucleata</taxon>
        <taxon>Oligohymenophorea</taxon>
        <taxon>Hymenostomatida</taxon>
        <taxon>Tetrahymenina</taxon>
        <taxon>Tetrahymenidae</taxon>
        <taxon>Tetrahymena</taxon>
    </lineage>
</organism>
<dbReference type="RefSeq" id="XP_012651195.1">
    <property type="nucleotide sequence ID" value="XM_012795741.1"/>
</dbReference>
<dbReference type="GeneID" id="24441788"/>
<accession>W7XK67</accession>
<keyword evidence="1" id="KW-1133">Transmembrane helix</keyword>
<keyword evidence="1" id="KW-0472">Membrane</keyword>
<evidence type="ECO:0000256" key="1">
    <source>
        <dbReference type="SAM" id="Phobius"/>
    </source>
</evidence>
<dbReference type="Proteomes" id="UP000009168">
    <property type="component" value="Unassembled WGS sequence"/>
</dbReference>
<dbReference type="AlphaFoldDB" id="W7XK67"/>
<evidence type="ECO:0000313" key="2">
    <source>
        <dbReference type="EMBL" id="EWS76266.1"/>
    </source>
</evidence>
<reference evidence="3" key="1">
    <citation type="journal article" date="2006" name="PLoS Biol.">
        <title>Macronuclear genome sequence of the ciliate Tetrahymena thermophila, a model eukaryote.</title>
        <authorList>
            <person name="Eisen J.A."/>
            <person name="Coyne R.S."/>
            <person name="Wu M."/>
            <person name="Wu D."/>
            <person name="Thiagarajan M."/>
            <person name="Wortman J.R."/>
            <person name="Badger J.H."/>
            <person name="Ren Q."/>
            <person name="Amedeo P."/>
            <person name="Jones K.M."/>
            <person name="Tallon L.J."/>
            <person name="Delcher A.L."/>
            <person name="Salzberg S.L."/>
            <person name="Silva J.C."/>
            <person name="Haas B.J."/>
            <person name="Majoros W.H."/>
            <person name="Farzad M."/>
            <person name="Carlton J.M."/>
            <person name="Smith R.K. Jr."/>
            <person name="Garg J."/>
            <person name="Pearlman R.E."/>
            <person name="Karrer K.M."/>
            <person name="Sun L."/>
            <person name="Manning G."/>
            <person name="Elde N.C."/>
            <person name="Turkewitz A.P."/>
            <person name="Asai D.J."/>
            <person name="Wilkes D.E."/>
            <person name="Wang Y."/>
            <person name="Cai H."/>
            <person name="Collins K."/>
            <person name="Stewart B.A."/>
            <person name="Lee S.R."/>
            <person name="Wilamowska K."/>
            <person name="Weinberg Z."/>
            <person name="Ruzzo W.L."/>
            <person name="Wloga D."/>
            <person name="Gaertig J."/>
            <person name="Frankel J."/>
            <person name="Tsao C.-C."/>
            <person name="Gorovsky M.A."/>
            <person name="Keeling P.J."/>
            <person name="Waller R.F."/>
            <person name="Patron N.J."/>
            <person name="Cherry J.M."/>
            <person name="Stover N.A."/>
            <person name="Krieger C.J."/>
            <person name="del Toro C."/>
            <person name="Ryder H.F."/>
            <person name="Williamson S.C."/>
            <person name="Barbeau R.A."/>
            <person name="Hamilton E.P."/>
            <person name="Orias E."/>
        </authorList>
    </citation>
    <scope>NUCLEOTIDE SEQUENCE [LARGE SCALE GENOMIC DNA]</scope>
    <source>
        <strain evidence="3">SB210</strain>
    </source>
</reference>
<protein>
    <submittedName>
        <fullName evidence="2">Transmembrane protein, putative</fullName>
    </submittedName>
</protein>
<evidence type="ECO:0000313" key="3">
    <source>
        <dbReference type="Proteomes" id="UP000009168"/>
    </source>
</evidence>
<dbReference type="InParanoid" id="W7XK67"/>
<sequence length="222" mass="26432">MNQLILLIFQIIFYHQIKIFLISKQNLALNYIIKQELLKQQRKLPCSQPYQSVFVVFMNQNNYTKAEVTLDEDDLFVLNSLVPYENMQTILVILKMILMMNLLTHIQDILILLLCLLETNLITLNFYLICLKNVRKLHKKWKITSQKGFINIICINIILVYNQQTLFACIALQIMCFNYQNNNNNNNCNLLFKAKKSNFQIQKQKKKYFLFFKNQSIFQKQG</sequence>
<feature type="transmembrane region" description="Helical" evidence="1">
    <location>
        <begin position="109"/>
        <end position="128"/>
    </location>
</feature>
<name>W7XK67_TETTS</name>
<keyword evidence="3" id="KW-1185">Reference proteome</keyword>
<keyword evidence="1 2" id="KW-0812">Transmembrane</keyword>